<evidence type="ECO:0000256" key="11">
    <source>
        <dbReference type="ARBA" id="ARBA00023136"/>
    </source>
</evidence>
<dbReference type="SMART" id="SM00448">
    <property type="entry name" value="REC"/>
    <property type="match status" value="2"/>
</dbReference>
<dbReference type="CDD" id="cd17574">
    <property type="entry name" value="REC_OmpR"/>
    <property type="match status" value="1"/>
</dbReference>
<dbReference type="Gene3D" id="3.40.50.2300">
    <property type="match status" value="2"/>
</dbReference>
<dbReference type="GO" id="GO:0005524">
    <property type="term" value="F:ATP binding"/>
    <property type="evidence" value="ECO:0007669"/>
    <property type="project" value="UniProtKB-KW"/>
</dbReference>
<evidence type="ECO:0000256" key="7">
    <source>
        <dbReference type="ARBA" id="ARBA00022741"/>
    </source>
</evidence>
<dbReference type="AlphaFoldDB" id="A0A4S4CDW0"/>
<dbReference type="SUPFAM" id="SSF47384">
    <property type="entry name" value="Homodimeric domain of signal transducing histidine kinase"/>
    <property type="match status" value="1"/>
</dbReference>
<dbReference type="RefSeq" id="WP_136368160.1">
    <property type="nucleotide sequence ID" value="NZ_SSOB01000002.1"/>
</dbReference>
<dbReference type="InterPro" id="IPR003594">
    <property type="entry name" value="HATPase_dom"/>
</dbReference>
<feature type="modified residue" description="4-aspartylphosphate" evidence="14">
    <location>
        <position position="496"/>
    </location>
</feature>
<keyword evidence="15" id="KW-0175">Coiled coil</keyword>
<dbReference type="InterPro" id="IPR005467">
    <property type="entry name" value="His_kinase_dom"/>
</dbReference>
<dbReference type="InterPro" id="IPR001789">
    <property type="entry name" value="Sig_transdc_resp-reg_receiver"/>
</dbReference>
<dbReference type="EMBL" id="SSOB01000002">
    <property type="protein sequence ID" value="THF84158.1"/>
    <property type="molecule type" value="Genomic_DNA"/>
</dbReference>
<evidence type="ECO:0000256" key="8">
    <source>
        <dbReference type="ARBA" id="ARBA00022777"/>
    </source>
</evidence>
<evidence type="ECO:0000256" key="10">
    <source>
        <dbReference type="ARBA" id="ARBA00023012"/>
    </source>
</evidence>
<evidence type="ECO:0000256" key="9">
    <source>
        <dbReference type="ARBA" id="ARBA00022840"/>
    </source>
</evidence>
<keyword evidence="7" id="KW-0547">Nucleotide-binding</keyword>
<evidence type="ECO:0000256" key="4">
    <source>
        <dbReference type="ARBA" id="ARBA00012438"/>
    </source>
</evidence>
<dbReference type="CDD" id="cd16922">
    <property type="entry name" value="HATPase_EvgS-ArcB-TorS-like"/>
    <property type="match status" value="1"/>
</dbReference>
<dbReference type="PROSITE" id="PS50109">
    <property type="entry name" value="HIS_KIN"/>
    <property type="match status" value="1"/>
</dbReference>
<comment type="subcellular location">
    <subcellularLocation>
        <location evidence="2">Membrane</location>
    </subcellularLocation>
</comment>
<keyword evidence="6" id="KW-0808">Transferase</keyword>
<keyword evidence="12" id="KW-0131">Cell cycle</keyword>
<dbReference type="InterPro" id="IPR036890">
    <property type="entry name" value="HATPase_C_sf"/>
</dbReference>
<dbReference type="PRINTS" id="PR00344">
    <property type="entry name" value="BCTRLSENSOR"/>
</dbReference>
<dbReference type="OrthoDB" id="9803190at2"/>
<feature type="modified residue" description="4-aspartylphosphate" evidence="14">
    <location>
        <position position="376"/>
    </location>
</feature>
<dbReference type="SUPFAM" id="SSF52172">
    <property type="entry name" value="CheY-like"/>
    <property type="match status" value="2"/>
</dbReference>
<dbReference type="PROSITE" id="PS50110">
    <property type="entry name" value="RESPONSE_REGULATORY"/>
    <property type="match status" value="2"/>
</dbReference>
<evidence type="ECO:0000313" key="18">
    <source>
        <dbReference type="EMBL" id="THF84158.1"/>
    </source>
</evidence>
<feature type="domain" description="Response regulatory" evidence="17">
    <location>
        <begin position="327"/>
        <end position="440"/>
    </location>
</feature>
<dbReference type="GO" id="GO:0000155">
    <property type="term" value="F:phosphorelay sensor kinase activity"/>
    <property type="evidence" value="ECO:0007669"/>
    <property type="project" value="InterPro"/>
</dbReference>
<dbReference type="GO" id="GO:0005886">
    <property type="term" value="C:plasma membrane"/>
    <property type="evidence" value="ECO:0007669"/>
    <property type="project" value="TreeGrafter"/>
</dbReference>
<protein>
    <recommendedName>
        <fullName evidence="13">Circadian input-output histidine kinase CikA</fullName>
        <ecNumber evidence="4">2.7.13.3</ecNumber>
    </recommendedName>
</protein>
<keyword evidence="5 14" id="KW-0597">Phosphoprotein</keyword>
<dbReference type="Pfam" id="PF02518">
    <property type="entry name" value="HATPase_c"/>
    <property type="match status" value="1"/>
</dbReference>
<feature type="domain" description="Response regulatory" evidence="17">
    <location>
        <begin position="447"/>
        <end position="565"/>
    </location>
</feature>
<evidence type="ECO:0000256" key="6">
    <source>
        <dbReference type="ARBA" id="ARBA00022679"/>
    </source>
</evidence>
<evidence type="ECO:0000256" key="2">
    <source>
        <dbReference type="ARBA" id="ARBA00004370"/>
    </source>
</evidence>
<organism evidence="18 19">
    <name type="scientific">Cohnella fermenti</name>
    <dbReference type="NCBI Taxonomy" id="2565925"/>
    <lineage>
        <taxon>Bacteria</taxon>
        <taxon>Bacillati</taxon>
        <taxon>Bacillota</taxon>
        <taxon>Bacilli</taxon>
        <taxon>Bacillales</taxon>
        <taxon>Paenibacillaceae</taxon>
        <taxon>Cohnella</taxon>
    </lineage>
</organism>
<dbReference type="Pfam" id="PF00512">
    <property type="entry name" value="HisKA"/>
    <property type="match status" value="1"/>
</dbReference>
<dbReference type="SMART" id="SM00387">
    <property type="entry name" value="HATPase_c"/>
    <property type="match status" value="1"/>
</dbReference>
<evidence type="ECO:0000256" key="3">
    <source>
        <dbReference type="ARBA" id="ARBA00006402"/>
    </source>
</evidence>
<dbReference type="Gene3D" id="3.30.565.10">
    <property type="entry name" value="Histidine kinase-like ATPase, C-terminal domain"/>
    <property type="match status" value="1"/>
</dbReference>
<evidence type="ECO:0000313" key="19">
    <source>
        <dbReference type="Proteomes" id="UP000310636"/>
    </source>
</evidence>
<keyword evidence="11" id="KW-0472">Membrane</keyword>
<evidence type="ECO:0000256" key="15">
    <source>
        <dbReference type="SAM" id="Coils"/>
    </source>
</evidence>
<dbReference type="Gene3D" id="1.10.287.130">
    <property type="match status" value="1"/>
</dbReference>
<dbReference type="SUPFAM" id="SSF55874">
    <property type="entry name" value="ATPase domain of HSP90 chaperone/DNA topoisomerase II/histidine kinase"/>
    <property type="match status" value="1"/>
</dbReference>
<evidence type="ECO:0000256" key="5">
    <source>
        <dbReference type="ARBA" id="ARBA00022553"/>
    </source>
</evidence>
<dbReference type="SMART" id="SM00388">
    <property type="entry name" value="HisKA"/>
    <property type="match status" value="1"/>
</dbReference>
<dbReference type="PANTHER" id="PTHR43047:SF72">
    <property type="entry name" value="OSMOSENSING HISTIDINE PROTEIN KINASE SLN1"/>
    <property type="match status" value="1"/>
</dbReference>
<dbReference type="InterPro" id="IPR011006">
    <property type="entry name" value="CheY-like_superfamily"/>
</dbReference>
<feature type="coiled-coil region" evidence="15">
    <location>
        <begin position="1"/>
        <end position="35"/>
    </location>
</feature>
<sequence>MGSERAELEALRLELEREKQARLEAERLAERKTEENGRLVRDLGRLNERLDEIVSERTSDLAKARDEAVEANRAKSQFLANMSHELRTPLNAIIGYSEMLKEEAEEADVLGIADDLGKIHQAGKHLLTLINDILDLSKIEAGKMDLYLETSDLSLLVQDVVTTITPLFEQRGNRLKVEVQAGELRTDVTKLRQVLFNLLSNASKFTDTGEVEFTAAFAEELGQPIVQFRVKDSGIGMTEEQVGSLFQAFRQADSSTTKKYGGTGLGLAISQKLCHMLGGRIEADSIYGEGSTFTATLPLLPPEDAGLSADNAALPIGRMPDKSSVDTVLVIDDDPTMLQLMSRLLSKEGCSVALARNGQEGIRLARELRPRLISLDVLMPGMDGWSVLAELKNDPLTASIPVIMISMTDEKGLGYALGAADFVTKPVYKERMIQILDKHVPQRHVDPILVIEDDTPTGQMMTYMLEREGYRAYRAEDGRKALDLLETLDPKLILLDLMMPNMDGFEFAKELRERKERGCGELPIIVLTAKDITEEDRQRLNGLVEQILQKGSFRRELLLEEIRCLMSRTGQ</sequence>
<dbReference type="FunFam" id="3.30.565.10:FF:000010">
    <property type="entry name" value="Sensor histidine kinase RcsC"/>
    <property type="match status" value="1"/>
</dbReference>
<dbReference type="FunFam" id="1.10.287.130:FF:000038">
    <property type="entry name" value="Sensory transduction histidine kinase"/>
    <property type="match status" value="1"/>
</dbReference>
<dbReference type="EC" id="2.7.13.3" evidence="4"/>
<keyword evidence="10" id="KW-0902">Two-component regulatory system</keyword>
<evidence type="ECO:0000256" key="12">
    <source>
        <dbReference type="ARBA" id="ARBA00023306"/>
    </source>
</evidence>
<comment type="caution">
    <text evidence="18">The sequence shown here is derived from an EMBL/GenBank/DDBJ whole genome shotgun (WGS) entry which is preliminary data.</text>
</comment>
<reference evidence="18 19" key="1">
    <citation type="submission" date="2019-04" db="EMBL/GenBank/DDBJ databases">
        <title>Cohnella sp. nov. isolated from preserved vegetables.</title>
        <authorList>
            <person name="Lin S.-Y."/>
            <person name="Hung M.-H."/>
            <person name="Young C.-C."/>
        </authorList>
    </citation>
    <scope>NUCLEOTIDE SEQUENCE [LARGE SCALE GENOMIC DNA]</scope>
    <source>
        <strain evidence="18 19">CC-MHH1044</strain>
    </source>
</reference>
<dbReference type="PANTHER" id="PTHR43047">
    <property type="entry name" value="TWO-COMPONENT HISTIDINE PROTEIN KINASE"/>
    <property type="match status" value="1"/>
</dbReference>
<dbReference type="InterPro" id="IPR004358">
    <property type="entry name" value="Sig_transdc_His_kin-like_C"/>
</dbReference>
<proteinExistence type="inferred from homology"/>
<evidence type="ECO:0000259" key="16">
    <source>
        <dbReference type="PROSITE" id="PS50109"/>
    </source>
</evidence>
<evidence type="ECO:0000256" key="1">
    <source>
        <dbReference type="ARBA" id="ARBA00000085"/>
    </source>
</evidence>
<comment type="similarity">
    <text evidence="3">In the N-terminal section; belongs to the phytochrome family.</text>
</comment>
<dbReference type="InterPro" id="IPR003661">
    <property type="entry name" value="HisK_dim/P_dom"/>
</dbReference>
<dbReference type="Pfam" id="PF00072">
    <property type="entry name" value="Response_reg"/>
    <property type="match status" value="2"/>
</dbReference>
<dbReference type="CDD" id="cd00082">
    <property type="entry name" value="HisKA"/>
    <property type="match status" value="1"/>
</dbReference>
<keyword evidence="8" id="KW-0418">Kinase</keyword>
<evidence type="ECO:0000259" key="17">
    <source>
        <dbReference type="PROSITE" id="PS50110"/>
    </source>
</evidence>
<keyword evidence="9" id="KW-0067">ATP-binding</keyword>
<keyword evidence="19" id="KW-1185">Reference proteome</keyword>
<dbReference type="GO" id="GO:0009927">
    <property type="term" value="F:histidine phosphotransfer kinase activity"/>
    <property type="evidence" value="ECO:0007669"/>
    <property type="project" value="TreeGrafter"/>
</dbReference>
<evidence type="ECO:0000256" key="13">
    <source>
        <dbReference type="ARBA" id="ARBA00074306"/>
    </source>
</evidence>
<comment type="catalytic activity">
    <reaction evidence="1">
        <text>ATP + protein L-histidine = ADP + protein N-phospho-L-histidine.</text>
        <dbReference type="EC" id="2.7.13.3"/>
    </reaction>
</comment>
<accession>A0A4S4CDW0</accession>
<evidence type="ECO:0000256" key="14">
    <source>
        <dbReference type="PROSITE-ProRule" id="PRU00169"/>
    </source>
</evidence>
<name>A0A4S4CDW0_9BACL</name>
<gene>
    <name evidence="18" type="ORF">E6C55_02330</name>
</gene>
<dbReference type="Proteomes" id="UP000310636">
    <property type="component" value="Unassembled WGS sequence"/>
</dbReference>
<dbReference type="InterPro" id="IPR036097">
    <property type="entry name" value="HisK_dim/P_sf"/>
</dbReference>
<feature type="domain" description="Histidine kinase" evidence="16">
    <location>
        <begin position="81"/>
        <end position="301"/>
    </location>
</feature>